<keyword evidence="2" id="KW-1185">Reference proteome</keyword>
<evidence type="ECO:0000313" key="1">
    <source>
        <dbReference type="EMBL" id="AVH55584.1"/>
    </source>
</evidence>
<sequence>MPASEMANFGGPAWTCEDAEVPGLYVLTDGQTTPSHPLEVQTMLVTEETGLAITLGPETQRAIEVCRGQPTTVAEIAALIEVPLQITKVILSRLIDAGALITVASRPGAPADISLLEAVLEGLRKLTVEPAAAPSC</sequence>
<dbReference type="RefSeq" id="WP_099498556.1">
    <property type="nucleotide sequence ID" value="NZ_CP026652.1"/>
</dbReference>
<dbReference type="InterPro" id="IPR007995">
    <property type="entry name" value="DUF742"/>
</dbReference>
<dbReference type="Proteomes" id="UP000238413">
    <property type="component" value="Chromosome"/>
</dbReference>
<proteinExistence type="predicted"/>
<dbReference type="Pfam" id="PF05331">
    <property type="entry name" value="DUF742"/>
    <property type="match status" value="1"/>
</dbReference>
<accession>A0ABN5HWX9</accession>
<gene>
    <name evidence="1" type="ORF">C4B68_07085</name>
</gene>
<dbReference type="PANTHER" id="PTHR36221:SF1">
    <property type="entry name" value="DUF742 DOMAIN-CONTAINING PROTEIN"/>
    <property type="match status" value="1"/>
</dbReference>
<evidence type="ECO:0000313" key="2">
    <source>
        <dbReference type="Proteomes" id="UP000238413"/>
    </source>
</evidence>
<dbReference type="EMBL" id="CP026652">
    <property type="protein sequence ID" value="AVH55584.1"/>
    <property type="molecule type" value="Genomic_DNA"/>
</dbReference>
<name>A0ABN5HWX9_9ACTN</name>
<protein>
    <submittedName>
        <fullName evidence="1">DUF742 domain-containing protein</fullName>
    </submittedName>
</protein>
<organism evidence="1 2">
    <name type="scientific">Streptomyces dengpaensis</name>
    <dbReference type="NCBI Taxonomy" id="2049881"/>
    <lineage>
        <taxon>Bacteria</taxon>
        <taxon>Bacillati</taxon>
        <taxon>Actinomycetota</taxon>
        <taxon>Actinomycetes</taxon>
        <taxon>Kitasatosporales</taxon>
        <taxon>Streptomycetaceae</taxon>
        <taxon>Streptomyces</taxon>
    </lineage>
</organism>
<reference evidence="1 2" key="1">
    <citation type="submission" date="2018-02" db="EMBL/GenBank/DDBJ databases">
        <title>Complete genome sequence of Streptomyces dengpaensis, the producer of angucyclines.</title>
        <authorList>
            <person name="Yumei L."/>
        </authorList>
    </citation>
    <scope>NUCLEOTIDE SEQUENCE [LARGE SCALE GENOMIC DNA]</scope>
    <source>
        <strain evidence="1 2">XZHG99</strain>
    </source>
</reference>
<dbReference type="PANTHER" id="PTHR36221">
    <property type="entry name" value="DUF742 DOMAIN-CONTAINING PROTEIN"/>
    <property type="match status" value="1"/>
</dbReference>